<proteinExistence type="predicted"/>
<organism evidence="2 3">
    <name type="scientific">Aspergillus tubingensis (strain CBS 134.48)</name>
    <dbReference type="NCBI Taxonomy" id="767770"/>
    <lineage>
        <taxon>Eukaryota</taxon>
        <taxon>Fungi</taxon>
        <taxon>Dikarya</taxon>
        <taxon>Ascomycota</taxon>
        <taxon>Pezizomycotina</taxon>
        <taxon>Eurotiomycetes</taxon>
        <taxon>Eurotiomycetidae</taxon>
        <taxon>Eurotiales</taxon>
        <taxon>Aspergillaceae</taxon>
        <taxon>Aspergillus</taxon>
        <taxon>Aspergillus subgen. Circumdati</taxon>
    </lineage>
</organism>
<gene>
    <name evidence="2" type="ORF">ASPTUDRAFT_113912</name>
</gene>
<dbReference type="EMBL" id="KV878176">
    <property type="protein sequence ID" value="OJI90388.1"/>
    <property type="molecule type" value="Genomic_DNA"/>
</dbReference>
<evidence type="ECO:0000313" key="3">
    <source>
        <dbReference type="Proteomes" id="UP000184304"/>
    </source>
</evidence>
<accession>A0A1L9NM66</accession>
<protein>
    <submittedName>
        <fullName evidence="2">Uncharacterized protein</fullName>
    </submittedName>
</protein>
<dbReference type="AlphaFoldDB" id="A0A1L9NM66"/>
<evidence type="ECO:0000256" key="1">
    <source>
        <dbReference type="SAM" id="Phobius"/>
    </source>
</evidence>
<dbReference type="VEuPathDB" id="FungiDB:ASPTUDRAFT_113912"/>
<dbReference type="Proteomes" id="UP000184304">
    <property type="component" value="Unassembled WGS sequence"/>
</dbReference>
<feature type="transmembrane region" description="Helical" evidence="1">
    <location>
        <begin position="53"/>
        <end position="76"/>
    </location>
</feature>
<keyword evidence="1" id="KW-0812">Transmembrane</keyword>
<name>A0A1L9NM66_ASPTC</name>
<sequence length="172" mass="18747">MAGKGPIAMETRLKTTKRVITVVRLQETCYCAAGYMVIVSCIDVINPLEGAFVAYHLISGLAWLFLTLTLHGIVFLPRSAGVEAIPCTGFHGFGAATSFSFLFPSFSCTSVVILDPSQTLGSVGWDRGYGVLPSTPSKQQSQLTVFRPFDLLGMIMMMRRPAKHLRSRSSSH</sequence>
<keyword evidence="1" id="KW-0472">Membrane</keyword>
<keyword evidence="3" id="KW-1185">Reference proteome</keyword>
<reference evidence="3" key="1">
    <citation type="journal article" date="2017" name="Genome Biol.">
        <title>Comparative genomics reveals high biological diversity and specific adaptations in the industrially and medically important fungal genus Aspergillus.</title>
        <authorList>
            <person name="de Vries R.P."/>
            <person name="Riley R."/>
            <person name="Wiebenga A."/>
            <person name="Aguilar-Osorio G."/>
            <person name="Amillis S."/>
            <person name="Uchima C.A."/>
            <person name="Anderluh G."/>
            <person name="Asadollahi M."/>
            <person name="Askin M."/>
            <person name="Barry K."/>
            <person name="Battaglia E."/>
            <person name="Bayram O."/>
            <person name="Benocci T."/>
            <person name="Braus-Stromeyer S.A."/>
            <person name="Caldana C."/>
            <person name="Canovas D."/>
            <person name="Cerqueira G.C."/>
            <person name="Chen F."/>
            <person name="Chen W."/>
            <person name="Choi C."/>
            <person name="Clum A."/>
            <person name="Dos Santos R.A."/>
            <person name="Damasio A.R."/>
            <person name="Diallinas G."/>
            <person name="Emri T."/>
            <person name="Fekete E."/>
            <person name="Flipphi M."/>
            <person name="Freyberg S."/>
            <person name="Gallo A."/>
            <person name="Gournas C."/>
            <person name="Habgood R."/>
            <person name="Hainaut M."/>
            <person name="Harispe M.L."/>
            <person name="Henrissat B."/>
            <person name="Hilden K.S."/>
            <person name="Hope R."/>
            <person name="Hossain A."/>
            <person name="Karabika E."/>
            <person name="Karaffa L."/>
            <person name="Karanyi Z."/>
            <person name="Krasevec N."/>
            <person name="Kuo A."/>
            <person name="Kusch H."/>
            <person name="LaButti K."/>
            <person name="Lagendijk E.L."/>
            <person name="Lapidus A."/>
            <person name="Levasseur A."/>
            <person name="Lindquist E."/>
            <person name="Lipzen A."/>
            <person name="Logrieco A.F."/>
            <person name="MacCabe A."/>
            <person name="Maekelae M.R."/>
            <person name="Malavazi I."/>
            <person name="Melin P."/>
            <person name="Meyer V."/>
            <person name="Mielnichuk N."/>
            <person name="Miskei M."/>
            <person name="Molnar A.P."/>
            <person name="Mule G."/>
            <person name="Ngan C.Y."/>
            <person name="Orejas M."/>
            <person name="Orosz E."/>
            <person name="Ouedraogo J.P."/>
            <person name="Overkamp K.M."/>
            <person name="Park H.-S."/>
            <person name="Perrone G."/>
            <person name="Piumi F."/>
            <person name="Punt P.J."/>
            <person name="Ram A.F."/>
            <person name="Ramon A."/>
            <person name="Rauscher S."/>
            <person name="Record E."/>
            <person name="Riano-Pachon D.M."/>
            <person name="Robert V."/>
            <person name="Roehrig J."/>
            <person name="Ruller R."/>
            <person name="Salamov A."/>
            <person name="Salih N.S."/>
            <person name="Samson R.A."/>
            <person name="Sandor E."/>
            <person name="Sanguinetti M."/>
            <person name="Schuetze T."/>
            <person name="Sepcic K."/>
            <person name="Shelest E."/>
            <person name="Sherlock G."/>
            <person name="Sophianopoulou V."/>
            <person name="Squina F.M."/>
            <person name="Sun H."/>
            <person name="Susca A."/>
            <person name="Todd R.B."/>
            <person name="Tsang A."/>
            <person name="Unkles S.E."/>
            <person name="van de Wiele N."/>
            <person name="van Rossen-Uffink D."/>
            <person name="Oliveira J.V."/>
            <person name="Vesth T.C."/>
            <person name="Visser J."/>
            <person name="Yu J.-H."/>
            <person name="Zhou M."/>
            <person name="Andersen M.R."/>
            <person name="Archer D.B."/>
            <person name="Baker S.E."/>
            <person name="Benoit I."/>
            <person name="Brakhage A.A."/>
            <person name="Braus G.H."/>
            <person name="Fischer R."/>
            <person name="Frisvad J.C."/>
            <person name="Goldman G.H."/>
            <person name="Houbraken J."/>
            <person name="Oakley B."/>
            <person name="Pocsi I."/>
            <person name="Scazzocchio C."/>
            <person name="Seiboth B."/>
            <person name="vanKuyk P.A."/>
            <person name="Wortman J."/>
            <person name="Dyer P.S."/>
            <person name="Grigoriev I.V."/>
        </authorList>
    </citation>
    <scope>NUCLEOTIDE SEQUENCE [LARGE SCALE GENOMIC DNA]</scope>
    <source>
        <strain evidence="3">CBS 134.48</strain>
    </source>
</reference>
<keyword evidence="1" id="KW-1133">Transmembrane helix</keyword>
<evidence type="ECO:0000313" key="2">
    <source>
        <dbReference type="EMBL" id="OJI90388.1"/>
    </source>
</evidence>